<organism evidence="2 3">
    <name type="scientific">Phialocephala subalpina</name>
    <dbReference type="NCBI Taxonomy" id="576137"/>
    <lineage>
        <taxon>Eukaryota</taxon>
        <taxon>Fungi</taxon>
        <taxon>Dikarya</taxon>
        <taxon>Ascomycota</taxon>
        <taxon>Pezizomycotina</taxon>
        <taxon>Leotiomycetes</taxon>
        <taxon>Helotiales</taxon>
        <taxon>Mollisiaceae</taxon>
        <taxon>Phialocephala</taxon>
        <taxon>Phialocephala fortinii species complex</taxon>
    </lineage>
</organism>
<dbReference type="OrthoDB" id="3563541at2759"/>
<feature type="compositionally biased region" description="Polar residues" evidence="1">
    <location>
        <begin position="371"/>
        <end position="384"/>
    </location>
</feature>
<evidence type="ECO:0000313" key="2">
    <source>
        <dbReference type="EMBL" id="CZR50474.1"/>
    </source>
</evidence>
<feature type="compositionally biased region" description="Low complexity" evidence="1">
    <location>
        <begin position="81"/>
        <end position="91"/>
    </location>
</feature>
<feature type="compositionally biased region" description="Low complexity" evidence="1">
    <location>
        <begin position="298"/>
        <end position="316"/>
    </location>
</feature>
<dbReference type="AlphaFoldDB" id="A0A1L7WCG5"/>
<evidence type="ECO:0000313" key="3">
    <source>
        <dbReference type="Proteomes" id="UP000184330"/>
    </source>
</evidence>
<feature type="compositionally biased region" description="Polar residues" evidence="1">
    <location>
        <begin position="211"/>
        <end position="287"/>
    </location>
</feature>
<name>A0A1L7WCG5_9HELO</name>
<dbReference type="Proteomes" id="UP000184330">
    <property type="component" value="Unassembled WGS sequence"/>
</dbReference>
<keyword evidence="3" id="KW-1185">Reference proteome</keyword>
<sequence length="612" mass="65298">MKCPKCSKKDCKCPERKEAERKAKKAKLASKSKVEKKTVFFASSTNIGKTKVGSGTDKTKTDKIKTDKIKTDKTKTEKTKTSSIFSTKPKTVQTSAIPSDTKASAKFSSFKTCNYKTPTCVSFKESDYKVTGMAGSIGKSEKGSQSYILRTNSDYANSDKTKGTTGSPGDTKSAKVSRIASERWPDSGSGTKTDTSSKCSSSEAPKGPGISNISNRSSKPTSINQGSKSGTSTKRSLSTAPKGSSRSNISNENGKPTSIGQNEKSGRSTKCPSSETPKGSGTSSILNGSGKPALINQSGKSGTSTKRSSSTALKGSGISGGITGILKKSGRPTSTGQSSKPSSMKPGSYNSQVEQLKSEPARLGDFMPTGANISIPQTGKSKASGSGRGISENINGSGKPGSSRTQSNYPLGSHASPSRVSGQPSGTRTTRTGASVYDFDERNDVGASRVPTVMTTLKTINDKTMASRQTAINTMRGSERMKQERWAQSQLRQNGGSSCACGFIWIRIPDGYKCWAGGHEVTDKLLEEGRGGWYEADMLHATMGRIGPHYGPDPRFADMTPAQLASERRRQFGPMNLTEYNCRWLPEVRAMEKHQRSMESLAQRARKERGIA</sequence>
<reference evidence="2 3" key="1">
    <citation type="submission" date="2016-03" db="EMBL/GenBank/DDBJ databases">
        <authorList>
            <person name="Ploux O."/>
        </authorList>
    </citation>
    <scope>NUCLEOTIDE SEQUENCE [LARGE SCALE GENOMIC DNA]</scope>
    <source>
        <strain evidence="2 3">UAMH 11012</strain>
    </source>
</reference>
<dbReference type="EMBL" id="FJOG01000001">
    <property type="protein sequence ID" value="CZR50474.1"/>
    <property type="molecule type" value="Genomic_DNA"/>
</dbReference>
<protein>
    <submittedName>
        <fullName evidence="2">Uncharacterized protein</fullName>
    </submittedName>
</protein>
<feature type="region of interest" description="Disordered" evidence="1">
    <location>
        <begin position="134"/>
        <end position="439"/>
    </location>
</feature>
<feature type="compositionally biased region" description="Low complexity" evidence="1">
    <location>
        <begin position="186"/>
        <end position="202"/>
    </location>
</feature>
<evidence type="ECO:0000256" key="1">
    <source>
        <dbReference type="SAM" id="MobiDB-lite"/>
    </source>
</evidence>
<feature type="compositionally biased region" description="Polar residues" evidence="1">
    <location>
        <begin position="331"/>
        <end position="342"/>
    </location>
</feature>
<feature type="compositionally biased region" description="Polar residues" evidence="1">
    <location>
        <begin position="143"/>
        <end position="156"/>
    </location>
</feature>
<feature type="compositionally biased region" description="Polar residues" evidence="1">
    <location>
        <begin position="392"/>
        <end position="433"/>
    </location>
</feature>
<feature type="region of interest" description="Disordered" evidence="1">
    <location>
        <begin position="78"/>
        <end position="99"/>
    </location>
</feature>
<gene>
    <name evidence="2" type="ORF">PAC_00347</name>
</gene>
<accession>A0A1L7WCG5</accession>
<proteinExistence type="predicted"/>